<reference evidence="5 6" key="1">
    <citation type="submission" date="2024-01" db="EMBL/GenBank/DDBJ databases">
        <authorList>
            <consortium name="Genoscope - CEA"/>
            <person name="William W."/>
        </authorList>
    </citation>
    <scope>NUCLEOTIDE SEQUENCE [LARGE SCALE GENOMIC DNA]</scope>
    <source>
        <strain evidence="5 6">29B2s-10</strain>
    </source>
</reference>
<dbReference type="SUPFAM" id="SSF57701">
    <property type="entry name" value="Zn2/Cys6 DNA-binding domain"/>
    <property type="match status" value="1"/>
</dbReference>
<proteinExistence type="predicted"/>
<evidence type="ECO:0000313" key="6">
    <source>
        <dbReference type="Proteomes" id="UP001497600"/>
    </source>
</evidence>
<feature type="compositionally biased region" description="Low complexity" evidence="3">
    <location>
        <begin position="418"/>
        <end position="434"/>
    </location>
</feature>
<organism evidence="5 6">
    <name type="scientific">[Candida] anglica</name>
    <dbReference type="NCBI Taxonomy" id="148631"/>
    <lineage>
        <taxon>Eukaryota</taxon>
        <taxon>Fungi</taxon>
        <taxon>Dikarya</taxon>
        <taxon>Ascomycota</taxon>
        <taxon>Saccharomycotina</taxon>
        <taxon>Pichiomycetes</taxon>
        <taxon>Debaryomycetaceae</taxon>
        <taxon>Kurtzmaniella</taxon>
    </lineage>
</organism>
<gene>
    <name evidence="5" type="ORF">CAAN4_B01002</name>
</gene>
<feature type="compositionally biased region" description="Polar residues" evidence="3">
    <location>
        <begin position="684"/>
        <end position="700"/>
    </location>
</feature>
<dbReference type="SMART" id="SM00066">
    <property type="entry name" value="GAL4"/>
    <property type="match status" value="1"/>
</dbReference>
<dbReference type="Pfam" id="PF11951">
    <property type="entry name" value="Fungal_trans_2"/>
    <property type="match status" value="1"/>
</dbReference>
<feature type="region of interest" description="Disordered" evidence="3">
    <location>
        <begin position="393"/>
        <end position="434"/>
    </location>
</feature>
<dbReference type="PANTHER" id="PTHR37534">
    <property type="entry name" value="TRANSCRIPTIONAL ACTIVATOR PROTEIN UGA3"/>
    <property type="match status" value="1"/>
</dbReference>
<feature type="region of interest" description="Disordered" evidence="3">
    <location>
        <begin position="268"/>
        <end position="295"/>
    </location>
</feature>
<dbReference type="PROSITE" id="PS00463">
    <property type="entry name" value="ZN2_CY6_FUNGAL_1"/>
    <property type="match status" value="1"/>
</dbReference>
<feature type="region of interest" description="Disordered" evidence="3">
    <location>
        <begin position="753"/>
        <end position="798"/>
    </location>
</feature>
<feature type="compositionally biased region" description="Polar residues" evidence="3">
    <location>
        <begin position="766"/>
        <end position="793"/>
    </location>
</feature>
<dbReference type="EMBL" id="OZ004254">
    <property type="protein sequence ID" value="CAK7895583.1"/>
    <property type="molecule type" value="Genomic_DNA"/>
</dbReference>
<dbReference type="Pfam" id="PF00172">
    <property type="entry name" value="Zn_clus"/>
    <property type="match status" value="1"/>
</dbReference>
<keyword evidence="2" id="KW-0539">Nucleus</keyword>
<dbReference type="CDD" id="cd00067">
    <property type="entry name" value="GAL4"/>
    <property type="match status" value="1"/>
</dbReference>
<protein>
    <recommendedName>
        <fullName evidence="4">Zn(2)-C6 fungal-type domain-containing protein</fullName>
    </recommendedName>
</protein>
<evidence type="ECO:0000259" key="4">
    <source>
        <dbReference type="PROSITE" id="PS50048"/>
    </source>
</evidence>
<dbReference type="Gene3D" id="4.10.240.10">
    <property type="entry name" value="Zn(2)-C6 fungal-type DNA-binding domain"/>
    <property type="match status" value="1"/>
</dbReference>
<feature type="domain" description="Zn(2)-C6 fungal-type" evidence="4">
    <location>
        <begin position="18"/>
        <end position="46"/>
    </location>
</feature>
<feature type="compositionally biased region" description="Polar residues" evidence="3">
    <location>
        <begin position="283"/>
        <end position="295"/>
    </location>
</feature>
<feature type="region of interest" description="Disordered" evidence="3">
    <location>
        <begin position="678"/>
        <end position="700"/>
    </location>
</feature>
<feature type="compositionally biased region" description="Polar residues" evidence="3">
    <location>
        <begin position="213"/>
        <end position="223"/>
    </location>
</feature>
<feature type="compositionally biased region" description="Polar residues" evidence="3">
    <location>
        <begin position="60"/>
        <end position="70"/>
    </location>
</feature>
<dbReference type="Proteomes" id="UP001497600">
    <property type="component" value="Chromosome B"/>
</dbReference>
<sequence length="1089" mass="121769">MEDIELPKNKNKTKSRKGCLTCKRKRLKCDETKPTCLNCAKKKVICGGYATKYKWKSFNDDPTSSSIQDEPSQHAPKMKRSASQGPTLKEQNKPGRSEPLQQSLSLDGELARLNQNIMVASPQSVTSTFSKSNIGSKSPSFIKQENSDDLLNKHLELASLSVTGKSVQDIKIENEMISRGLNPNTYPRDFDVIPSKKTKRSYSCDLEEFSNSEVSISGDSSSRPAKKSRSHSTNSVASMYDITQYRNSVRNVTNNGLDSLAEVAVDEIRGRSPSAPPTEYLRKQSSQASPVSHQSPFSPNFSDFLNTHHAISSSSDMNMQAPVSTNMNQLHTISKQIATREKDHFSVGPGDLNLTPSLSALINYAFTNEQREMIDPKLNALFDIPLSPLNLNRPSPYPSSFEEESMQDQSTVGDGDQNNNSNNNNNNNNNTNYNFHGKKLLHGNSNFMNDFSSRGNSPIDFAQSPAVTKFDSNQGFLKSAEHEQILLLYSQYTCSIMSIKNGPGENPWRSVVIPLASNYSCLFNSIAAMTLFHLAGSNSQNSQTLRSRGYSYMKKCILELASGLTKMSDKKYITENDSTELPSDIALTTCLNLAVSECWDRHTSSGIAHLKGAKSMIHRVLNLLRNQQLNMWNNNSSKPVELAAVEGANGKGSALERTELQKKLVTVDEGEWERIIQEKKEDMQNGTESSKSSNNTLNGETTISIPRNLQFLFNAWIYFEVLAQMTTDFNQDEKGIDLVATITTICEDNKKKKSEKKRKLSSNSSETQSVKSPNSVKSDSSESSYCGSINNSDHTSEKKSKQGFNIFDHFETFAFNNENVDPLLGCAQSLFSIMGRTATLISKIRREEVEKKGYKKKRTGHRNSLSTITLATSLKQQLMDWKPTISTNMINQKNLADNNEEKSTSTWDMSSCIATAEAYRYSTLLYLHQAVPEIPTLSSHQYAEKVFILLASIPLTSNIHVVHIFPLLVASCEAEVGEEREWCISRWSILSEKMWIGNIDRALEVVKEVWRRKDEETNRRKRQEVEETSFNIARGETNVEKLTTINVQLSGLMAAINQDGGMEDAQGGISSRMHWSSVMKEWGWEVLLA</sequence>
<dbReference type="InterPro" id="IPR036864">
    <property type="entry name" value="Zn2-C6_fun-type_DNA-bd_sf"/>
</dbReference>
<evidence type="ECO:0000256" key="2">
    <source>
        <dbReference type="ARBA" id="ARBA00023242"/>
    </source>
</evidence>
<evidence type="ECO:0000313" key="5">
    <source>
        <dbReference type="EMBL" id="CAK7895583.1"/>
    </source>
</evidence>
<dbReference type="PROSITE" id="PS50048">
    <property type="entry name" value="ZN2_CY6_FUNGAL_2"/>
    <property type="match status" value="1"/>
</dbReference>
<feature type="region of interest" description="Disordered" evidence="3">
    <location>
        <begin position="213"/>
        <end position="234"/>
    </location>
</feature>
<dbReference type="InterPro" id="IPR001138">
    <property type="entry name" value="Zn2Cys6_DnaBD"/>
</dbReference>
<comment type="subcellular location">
    <subcellularLocation>
        <location evidence="1">Nucleus</location>
    </subcellularLocation>
</comment>
<dbReference type="InterPro" id="IPR021858">
    <property type="entry name" value="Fun_TF"/>
</dbReference>
<evidence type="ECO:0000256" key="1">
    <source>
        <dbReference type="ARBA" id="ARBA00004123"/>
    </source>
</evidence>
<evidence type="ECO:0000256" key="3">
    <source>
        <dbReference type="SAM" id="MobiDB-lite"/>
    </source>
</evidence>
<keyword evidence="6" id="KW-1185">Reference proteome</keyword>
<accession>A0ABP0E6R8</accession>
<dbReference type="PANTHER" id="PTHR37534:SF15">
    <property type="entry name" value="ZN(II)2CYS6 TRANSCRIPTION FACTOR (EUROFUNG)"/>
    <property type="match status" value="1"/>
</dbReference>
<feature type="region of interest" description="Disordered" evidence="3">
    <location>
        <begin position="60"/>
        <end position="101"/>
    </location>
</feature>
<name>A0ABP0E6R8_9ASCO</name>